<keyword evidence="3" id="KW-1185">Reference proteome</keyword>
<organism evidence="3 4">
    <name type="scientific">Heligmosomoides polygyrus</name>
    <name type="common">Parasitic roundworm</name>
    <dbReference type="NCBI Taxonomy" id="6339"/>
    <lineage>
        <taxon>Eukaryota</taxon>
        <taxon>Metazoa</taxon>
        <taxon>Ecdysozoa</taxon>
        <taxon>Nematoda</taxon>
        <taxon>Chromadorea</taxon>
        <taxon>Rhabditida</taxon>
        <taxon>Rhabditina</taxon>
        <taxon>Rhabditomorpha</taxon>
        <taxon>Strongyloidea</taxon>
        <taxon>Heligmosomidae</taxon>
        <taxon>Heligmosomoides</taxon>
    </lineage>
</organism>
<keyword evidence="1" id="KW-0732">Signal</keyword>
<dbReference type="EMBL" id="UZAH01025960">
    <property type="protein sequence ID" value="VDO73399.1"/>
    <property type="molecule type" value="Genomic_DNA"/>
</dbReference>
<evidence type="ECO:0000313" key="4">
    <source>
        <dbReference type="WBParaSite" id="HPBE_0000773001-mRNA-1"/>
    </source>
</evidence>
<gene>
    <name evidence="2" type="ORF">HPBE_LOCUS7731</name>
</gene>
<protein>
    <submittedName>
        <fullName evidence="2 4">Uncharacterized protein</fullName>
    </submittedName>
</protein>
<accession>A0A183FKN8</accession>
<proteinExistence type="predicted"/>
<feature type="chain" id="PRO_5044551457" evidence="1">
    <location>
        <begin position="19"/>
        <end position="83"/>
    </location>
</feature>
<evidence type="ECO:0000313" key="2">
    <source>
        <dbReference type="EMBL" id="VDO73399.1"/>
    </source>
</evidence>
<name>A0A183FKN8_HELPZ</name>
<dbReference type="Proteomes" id="UP000050761">
    <property type="component" value="Unassembled WGS sequence"/>
</dbReference>
<evidence type="ECO:0000256" key="1">
    <source>
        <dbReference type="SAM" id="SignalP"/>
    </source>
</evidence>
<evidence type="ECO:0000313" key="3">
    <source>
        <dbReference type="Proteomes" id="UP000050761"/>
    </source>
</evidence>
<accession>A0A3P7Y9E5</accession>
<dbReference type="WBParaSite" id="HPBE_0000773001-mRNA-1">
    <property type="protein sequence ID" value="HPBE_0000773001-mRNA-1"/>
    <property type="gene ID" value="HPBE_0000773001"/>
</dbReference>
<sequence>MLLYTITLILVSLLVASAQWMDPYLMGMPPPPPPPRRRHHHHHHGYGYGYGMGGMYGMDGMYGMGGYYPYYGKIGNSLLFSIM</sequence>
<feature type="signal peptide" evidence="1">
    <location>
        <begin position="1"/>
        <end position="18"/>
    </location>
</feature>
<reference evidence="4" key="2">
    <citation type="submission" date="2019-09" db="UniProtKB">
        <authorList>
            <consortium name="WormBaseParasite"/>
        </authorList>
    </citation>
    <scope>IDENTIFICATION</scope>
</reference>
<dbReference type="AlphaFoldDB" id="A0A183FKN8"/>
<reference evidence="2 3" key="1">
    <citation type="submission" date="2018-11" db="EMBL/GenBank/DDBJ databases">
        <authorList>
            <consortium name="Pathogen Informatics"/>
        </authorList>
    </citation>
    <scope>NUCLEOTIDE SEQUENCE [LARGE SCALE GENOMIC DNA]</scope>
</reference>